<dbReference type="eggNOG" id="COG2267">
    <property type="taxonomic scope" value="Bacteria"/>
</dbReference>
<dbReference type="PRINTS" id="PR00111">
    <property type="entry name" value="ABHYDROLASE"/>
</dbReference>
<dbReference type="InterPro" id="IPR000073">
    <property type="entry name" value="AB_hydrolase_1"/>
</dbReference>
<sequence>MKRCYIILLLCLCFFNTTLLASTMKLSNADQFISYTEVGQGKPLLLIHAFPTDQRLWQPQLEGLKKHFHVITLDLWGFGQSSGGDGRAISMSEYADEVKQLLDYLNIDKAIIAGESMGGYIALAFLQKYTNKTAGLVLSNTQTLADSEEMKATREATALDVLENGIDSLIKGFMAKSLSPNASEEIKAYLYHILTQQKPTALASALRGMALRETTSHVLATTTVPVLIITGEFDKIISPQQSVAMHALSKNSQLVILADAGHLSSFEQPNLWNQSVIDMFAY</sequence>
<protein>
    <submittedName>
        <fullName evidence="3">Lipolytic enzyme</fullName>
    </submittedName>
</protein>
<dbReference type="InterPro" id="IPR050266">
    <property type="entry name" value="AB_hydrolase_sf"/>
</dbReference>
<evidence type="ECO:0000256" key="1">
    <source>
        <dbReference type="SAM" id="SignalP"/>
    </source>
</evidence>
<dbReference type="InterPro" id="IPR029058">
    <property type="entry name" value="AB_hydrolase_fold"/>
</dbReference>
<gene>
    <name evidence="3" type="primary">mhpC</name>
    <name evidence="3" type="ORF">Lsai_0250</name>
</gene>
<dbReference type="EMBL" id="LNYV01000003">
    <property type="protein sequence ID" value="KTD60140.1"/>
    <property type="molecule type" value="Genomic_DNA"/>
</dbReference>
<reference evidence="3 4" key="1">
    <citation type="submission" date="2015-11" db="EMBL/GenBank/DDBJ databases">
        <title>Genomic analysis of 38 Legionella species identifies large and diverse effector repertoires.</title>
        <authorList>
            <person name="Burstein D."/>
            <person name="Amaro F."/>
            <person name="Zusman T."/>
            <person name="Lifshitz Z."/>
            <person name="Cohen O."/>
            <person name="Gilbert J.A."/>
            <person name="Pupko T."/>
            <person name="Shuman H.A."/>
            <person name="Segal G."/>
        </authorList>
    </citation>
    <scope>NUCLEOTIDE SEQUENCE [LARGE SCALE GENOMIC DNA]</scope>
    <source>
        <strain evidence="3 4">Mt.St.Helens-4</strain>
    </source>
</reference>
<feature type="signal peptide" evidence="1">
    <location>
        <begin position="1"/>
        <end position="21"/>
    </location>
</feature>
<dbReference type="PRINTS" id="PR00412">
    <property type="entry name" value="EPOXHYDRLASE"/>
</dbReference>
<dbReference type="InterPro" id="IPR000639">
    <property type="entry name" value="Epox_hydrolase-like"/>
</dbReference>
<dbReference type="RefSeq" id="WP_027269997.1">
    <property type="nucleotide sequence ID" value="NZ_CAAAJE010000005.1"/>
</dbReference>
<evidence type="ECO:0000313" key="3">
    <source>
        <dbReference type="EMBL" id="KTD60140.1"/>
    </source>
</evidence>
<dbReference type="PANTHER" id="PTHR43798">
    <property type="entry name" value="MONOACYLGLYCEROL LIPASE"/>
    <property type="match status" value="1"/>
</dbReference>
<dbReference type="Gene3D" id="3.40.50.1820">
    <property type="entry name" value="alpha/beta hydrolase"/>
    <property type="match status" value="1"/>
</dbReference>
<organism evidence="3 4">
    <name type="scientific">Legionella sainthelensi</name>
    <dbReference type="NCBI Taxonomy" id="28087"/>
    <lineage>
        <taxon>Bacteria</taxon>
        <taxon>Pseudomonadati</taxon>
        <taxon>Pseudomonadota</taxon>
        <taxon>Gammaproteobacteria</taxon>
        <taxon>Legionellales</taxon>
        <taxon>Legionellaceae</taxon>
        <taxon>Legionella</taxon>
    </lineage>
</organism>
<feature type="chain" id="PRO_5006917951" evidence="1">
    <location>
        <begin position="22"/>
        <end position="282"/>
    </location>
</feature>
<dbReference type="OrthoDB" id="9779853at2"/>
<dbReference type="Proteomes" id="UP000054621">
    <property type="component" value="Unassembled WGS sequence"/>
</dbReference>
<name>A0A0W0YTC5_9GAMM</name>
<dbReference type="Pfam" id="PF00561">
    <property type="entry name" value="Abhydrolase_1"/>
    <property type="match status" value="1"/>
</dbReference>
<feature type="domain" description="AB hydrolase-1" evidence="2">
    <location>
        <begin position="42"/>
        <end position="268"/>
    </location>
</feature>
<evidence type="ECO:0000259" key="2">
    <source>
        <dbReference type="Pfam" id="PF00561"/>
    </source>
</evidence>
<dbReference type="SUPFAM" id="SSF53474">
    <property type="entry name" value="alpha/beta-Hydrolases"/>
    <property type="match status" value="1"/>
</dbReference>
<comment type="caution">
    <text evidence="3">The sequence shown here is derived from an EMBL/GenBank/DDBJ whole genome shotgun (WGS) entry which is preliminary data.</text>
</comment>
<evidence type="ECO:0000313" key="4">
    <source>
        <dbReference type="Proteomes" id="UP000054621"/>
    </source>
</evidence>
<dbReference type="GO" id="GO:0003824">
    <property type="term" value="F:catalytic activity"/>
    <property type="evidence" value="ECO:0007669"/>
    <property type="project" value="InterPro"/>
</dbReference>
<accession>A0A0W0YTC5</accession>
<dbReference type="STRING" id="28087.Lsai_0250"/>
<dbReference type="PATRIC" id="fig|28087.4.peg.263"/>
<dbReference type="AlphaFoldDB" id="A0A0W0YTC5"/>
<keyword evidence="1" id="KW-0732">Signal</keyword>
<proteinExistence type="predicted"/>